<evidence type="ECO:0000256" key="2">
    <source>
        <dbReference type="ARBA" id="ARBA00022692"/>
    </source>
</evidence>
<keyword evidence="4 5" id="KW-0472">Membrane</keyword>
<reference evidence="6 7" key="1">
    <citation type="submission" date="2019-11" db="EMBL/GenBank/DDBJ databases">
        <title>Terrilactibacillus tamarindus sp. nov. BCM23-1 isolated from bark of Tamarindus indica.</title>
        <authorList>
            <person name="Kingkaew E."/>
            <person name="Tanasupawat S."/>
        </authorList>
    </citation>
    <scope>NUCLEOTIDE SEQUENCE [LARGE SCALE GENOMIC DNA]</scope>
    <source>
        <strain evidence="6 7">BCM23-1</strain>
    </source>
</reference>
<feature type="transmembrane region" description="Helical" evidence="5">
    <location>
        <begin position="225"/>
        <end position="245"/>
    </location>
</feature>
<sequence length="300" mass="35237">MRAMSNYHPVTLFLFYFGTFILIMSIQSLILAIGCLTMLVLINKGQDPRFRVFSFFIHQGWMSFVILVINVLMNHRGTHPLFYLGKNPIMLEAVIRGLIMGASILCLILIFTSLNLILTTGKILFLFGKVVPRFTLLTVITLRFMPLLRKRFIEIKHVQDMKGLSITTGHFRKRLRHGIMLIQLLLTFSLEEALQTADSMESRGFGLDRKRTSYVSYRFDRKDTFWCLIFFGLILMYVILQRQFYPDTPFFGYTMITLDDSLFPKGQAIWLLILSLTYFSCPFFIEGRERIRWYFYKLKT</sequence>
<dbReference type="AlphaFoldDB" id="A0A6N8CQX6"/>
<dbReference type="Pfam" id="PF02361">
    <property type="entry name" value="CbiQ"/>
    <property type="match status" value="1"/>
</dbReference>
<evidence type="ECO:0000256" key="3">
    <source>
        <dbReference type="ARBA" id="ARBA00022989"/>
    </source>
</evidence>
<dbReference type="InterPro" id="IPR003339">
    <property type="entry name" value="ABC/ECF_trnsptr_transmembrane"/>
</dbReference>
<evidence type="ECO:0000313" key="7">
    <source>
        <dbReference type="Proteomes" id="UP000440978"/>
    </source>
</evidence>
<protein>
    <submittedName>
        <fullName evidence="6">Energy-coupling factor transporter transmembrane protein EcfT</fullName>
    </submittedName>
</protein>
<gene>
    <name evidence="6" type="ORF">GMB86_11150</name>
</gene>
<dbReference type="OrthoDB" id="2039442at2"/>
<feature type="transmembrane region" description="Helical" evidence="5">
    <location>
        <begin position="12"/>
        <end position="40"/>
    </location>
</feature>
<comment type="subcellular location">
    <subcellularLocation>
        <location evidence="1">Membrane</location>
        <topology evidence="1">Multi-pass membrane protein</topology>
    </subcellularLocation>
</comment>
<accession>A0A6N8CQX6</accession>
<feature type="transmembrane region" description="Helical" evidence="5">
    <location>
        <begin position="268"/>
        <end position="285"/>
    </location>
</feature>
<keyword evidence="7" id="KW-1185">Reference proteome</keyword>
<dbReference type="EMBL" id="WNHB01000017">
    <property type="protein sequence ID" value="MTT32564.1"/>
    <property type="molecule type" value="Genomic_DNA"/>
</dbReference>
<organism evidence="6 7">
    <name type="scientific">Terrilactibacillus tamarindi</name>
    <dbReference type="NCBI Taxonomy" id="2599694"/>
    <lineage>
        <taxon>Bacteria</taxon>
        <taxon>Bacillati</taxon>
        <taxon>Bacillota</taxon>
        <taxon>Bacilli</taxon>
        <taxon>Bacillales</taxon>
        <taxon>Bacillaceae</taxon>
        <taxon>Terrilactibacillus</taxon>
    </lineage>
</organism>
<keyword evidence="2 5" id="KW-0812">Transmembrane</keyword>
<dbReference type="Proteomes" id="UP000440978">
    <property type="component" value="Unassembled WGS sequence"/>
</dbReference>
<feature type="transmembrane region" description="Helical" evidence="5">
    <location>
        <begin position="93"/>
        <end position="117"/>
    </location>
</feature>
<feature type="transmembrane region" description="Helical" evidence="5">
    <location>
        <begin position="52"/>
        <end position="72"/>
    </location>
</feature>
<dbReference type="GO" id="GO:0005886">
    <property type="term" value="C:plasma membrane"/>
    <property type="evidence" value="ECO:0007669"/>
    <property type="project" value="UniProtKB-ARBA"/>
</dbReference>
<comment type="caution">
    <text evidence="6">The sequence shown here is derived from an EMBL/GenBank/DDBJ whole genome shotgun (WGS) entry which is preliminary data.</text>
</comment>
<dbReference type="CDD" id="cd16914">
    <property type="entry name" value="EcfT"/>
    <property type="match status" value="1"/>
</dbReference>
<dbReference type="PROSITE" id="PS51257">
    <property type="entry name" value="PROKAR_LIPOPROTEIN"/>
    <property type="match status" value="1"/>
</dbReference>
<evidence type="ECO:0000313" key="6">
    <source>
        <dbReference type="EMBL" id="MTT32564.1"/>
    </source>
</evidence>
<keyword evidence="3 5" id="KW-1133">Transmembrane helix</keyword>
<feature type="transmembrane region" description="Helical" evidence="5">
    <location>
        <begin position="123"/>
        <end position="142"/>
    </location>
</feature>
<evidence type="ECO:0000256" key="4">
    <source>
        <dbReference type="ARBA" id="ARBA00023136"/>
    </source>
</evidence>
<name>A0A6N8CQX6_9BACI</name>
<proteinExistence type="predicted"/>
<evidence type="ECO:0000256" key="5">
    <source>
        <dbReference type="SAM" id="Phobius"/>
    </source>
</evidence>
<evidence type="ECO:0000256" key="1">
    <source>
        <dbReference type="ARBA" id="ARBA00004141"/>
    </source>
</evidence>